<dbReference type="AlphaFoldDB" id="A0A397W044"/>
<accession>A0A397W044</accession>
<dbReference type="STRING" id="44941.A0A397W044"/>
<evidence type="ECO:0000313" key="3">
    <source>
        <dbReference type="Proteomes" id="UP000266673"/>
    </source>
</evidence>
<feature type="compositionally biased region" description="Polar residues" evidence="1">
    <location>
        <begin position="116"/>
        <end position="126"/>
    </location>
</feature>
<comment type="caution">
    <text evidence="2">The sequence shown here is derived from an EMBL/GenBank/DDBJ whole genome shotgun (WGS) entry which is preliminary data.</text>
</comment>
<gene>
    <name evidence="2" type="ORF">C2G38_2030872</name>
</gene>
<evidence type="ECO:0000256" key="1">
    <source>
        <dbReference type="SAM" id="MobiDB-lite"/>
    </source>
</evidence>
<dbReference type="Proteomes" id="UP000266673">
    <property type="component" value="Unassembled WGS sequence"/>
</dbReference>
<organism evidence="2 3">
    <name type="scientific">Gigaspora rosea</name>
    <dbReference type="NCBI Taxonomy" id="44941"/>
    <lineage>
        <taxon>Eukaryota</taxon>
        <taxon>Fungi</taxon>
        <taxon>Fungi incertae sedis</taxon>
        <taxon>Mucoromycota</taxon>
        <taxon>Glomeromycotina</taxon>
        <taxon>Glomeromycetes</taxon>
        <taxon>Diversisporales</taxon>
        <taxon>Gigasporaceae</taxon>
        <taxon>Gigaspora</taxon>
    </lineage>
</organism>
<proteinExistence type="predicted"/>
<reference evidence="2 3" key="1">
    <citation type="submission" date="2018-06" db="EMBL/GenBank/DDBJ databases">
        <title>Comparative genomics reveals the genomic features of Rhizophagus irregularis, R. cerebriforme, R. diaphanum and Gigaspora rosea, and their symbiotic lifestyle signature.</title>
        <authorList>
            <person name="Morin E."/>
            <person name="San Clemente H."/>
            <person name="Chen E.C.H."/>
            <person name="De La Providencia I."/>
            <person name="Hainaut M."/>
            <person name="Kuo A."/>
            <person name="Kohler A."/>
            <person name="Murat C."/>
            <person name="Tang N."/>
            <person name="Roy S."/>
            <person name="Loubradou J."/>
            <person name="Henrissat B."/>
            <person name="Grigoriev I.V."/>
            <person name="Corradi N."/>
            <person name="Roux C."/>
            <person name="Martin F.M."/>
        </authorList>
    </citation>
    <scope>NUCLEOTIDE SEQUENCE [LARGE SCALE GENOMIC DNA]</scope>
    <source>
        <strain evidence="2 3">DAOM 194757</strain>
    </source>
</reference>
<name>A0A397W044_9GLOM</name>
<sequence length="352" mass="40556">MEKSDVAGAYWVVVIQGSGIGTIERPDKSKKAYKQRYRPKNQKSQYENANVITVTTKYLLTSLITQTKTAKSLSASDTFTDESQKYDEHGAEEESRSHTEIRAIASQHDPSYEVPSVSSDFTTPPTNADIDVAKTIDSIPVTEDDRPEDATVDDAGKITSDESESPTAENVEKNDEFLNQYEKIYMLVLLETIKFLFKFFIRKSLEEQKNNEVLRQACLRVQFLLDSNTYNTAEEKERFKREIIQNDETLTQEEKDAMYLTFTSLHGRNERQCEFCKNFTENFEFCEHCIQNYLRGNFCNWTSGNKSTDKLIQLCQQNTLRPNSVIEWISFNQFKNVIYRTSGGFASIYTDI</sequence>
<feature type="compositionally biased region" description="Basic and acidic residues" evidence="1">
    <location>
        <begin position="82"/>
        <end position="98"/>
    </location>
</feature>
<feature type="region of interest" description="Disordered" evidence="1">
    <location>
        <begin position="71"/>
        <end position="98"/>
    </location>
</feature>
<evidence type="ECO:0000313" key="2">
    <source>
        <dbReference type="EMBL" id="RIB25653.1"/>
    </source>
</evidence>
<keyword evidence="3" id="KW-1185">Reference proteome</keyword>
<feature type="region of interest" description="Disordered" evidence="1">
    <location>
        <begin position="139"/>
        <end position="171"/>
    </location>
</feature>
<dbReference type="OrthoDB" id="2425774at2759"/>
<protein>
    <submittedName>
        <fullName evidence="2">Uncharacterized protein</fullName>
    </submittedName>
</protein>
<dbReference type="EMBL" id="QKWP01000166">
    <property type="protein sequence ID" value="RIB25653.1"/>
    <property type="molecule type" value="Genomic_DNA"/>
</dbReference>
<feature type="region of interest" description="Disordered" evidence="1">
    <location>
        <begin position="109"/>
        <end position="128"/>
    </location>
</feature>